<dbReference type="AlphaFoldDB" id="A0A914ZDF5"/>
<accession>A0A914ZDF5</accession>
<name>A0A914ZDF5_9BILA</name>
<sequence length="181" mass="20432">MEVRVSHEEMIKKRLNFVIDEHIGQTGVLKIIPSNEFVEIMEKSLNEIEKYSKLASSGSSAHYQLSKIAPRLYATVETGQEQVSQSIYQKFDPQNSSGHLQPTSSDSQVFDIVECFSKISLDDRSTLSAWHKTIVMDSYLKRLQSNGMNIPLGLDMSELETPQKLSISSCLRKSVNNTVFN</sequence>
<proteinExistence type="predicted"/>
<evidence type="ECO:0000313" key="1">
    <source>
        <dbReference type="Proteomes" id="UP000887577"/>
    </source>
</evidence>
<reference evidence="2" key="1">
    <citation type="submission" date="2022-11" db="UniProtKB">
        <authorList>
            <consortium name="WormBaseParasite"/>
        </authorList>
    </citation>
    <scope>IDENTIFICATION</scope>
</reference>
<keyword evidence="1" id="KW-1185">Reference proteome</keyword>
<evidence type="ECO:0000313" key="2">
    <source>
        <dbReference type="WBParaSite" id="PSU_v2.g9704.t1"/>
    </source>
</evidence>
<protein>
    <submittedName>
        <fullName evidence="2">Uncharacterized protein</fullName>
    </submittedName>
</protein>
<organism evidence="1 2">
    <name type="scientific">Panagrolaimus superbus</name>
    <dbReference type="NCBI Taxonomy" id="310955"/>
    <lineage>
        <taxon>Eukaryota</taxon>
        <taxon>Metazoa</taxon>
        <taxon>Ecdysozoa</taxon>
        <taxon>Nematoda</taxon>
        <taxon>Chromadorea</taxon>
        <taxon>Rhabditida</taxon>
        <taxon>Tylenchina</taxon>
        <taxon>Panagrolaimomorpha</taxon>
        <taxon>Panagrolaimoidea</taxon>
        <taxon>Panagrolaimidae</taxon>
        <taxon>Panagrolaimus</taxon>
    </lineage>
</organism>
<dbReference type="Proteomes" id="UP000887577">
    <property type="component" value="Unplaced"/>
</dbReference>
<dbReference type="WBParaSite" id="PSU_v2.g9704.t1">
    <property type="protein sequence ID" value="PSU_v2.g9704.t1"/>
    <property type="gene ID" value="PSU_v2.g9704"/>
</dbReference>